<evidence type="ECO:0000313" key="5">
    <source>
        <dbReference type="Proteomes" id="UP001432027"/>
    </source>
</evidence>
<dbReference type="SMART" id="SM00385">
    <property type="entry name" value="CYCLIN"/>
    <property type="match status" value="1"/>
</dbReference>
<feature type="non-terminal residue" evidence="4">
    <location>
        <position position="311"/>
    </location>
</feature>
<protein>
    <recommendedName>
        <fullName evidence="3">Cyclin-like domain-containing protein</fullName>
    </recommendedName>
</protein>
<evidence type="ECO:0000256" key="2">
    <source>
        <dbReference type="SAM" id="MobiDB-lite"/>
    </source>
</evidence>
<feature type="compositionally biased region" description="Basic residues" evidence="2">
    <location>
        <begin position="27"/>
        <end position="42"/>
    </location>
</feature>
<accession>A0AAV5ULC3</accession>
<evidence type="ECO:0000259" key="3">
    <source>
        <dbReference type="SMART" id="SM00385"/>
    </source>
</evidence>
<evidence type="ECO:0000313" key="4">
    <source>
        <dbReference type="EMBL" id="GMT07092.1"/>
    </source>
</evidence>
<sequence length="311" mass="34615">HHHTTTTSCKPVDGSGSSGAPPMVQTARRRLQLTRGSHHHRSSIVGGQLPEHRRHTRPVVLPETLLRRAQHPHVQPIYDANIQMDDRTLRNLKDTERDLIVTGLERQSEVLLQHRAAVVQWMRDVLEGAEEEVFPLSVLILDNYLTIQNIMPSDIKDIASACMLMASKLKGVKPINGSFFTDNSFSWSQIMSFELVILRTLKFQIALPTAFDFADKVFCRVPNLRVLRTHFTRALYDMQLNAKDAGSRPSVQASIALTRAAHELAAPPALLEQLRTALAEYLGKSLAKAAKVSKPTKPAAKTPTSTRAKSS</sequence>
<comment type="caution">
    <text evidence="4">The sequence shown here is derived from an EMBL/GenBank/DDBJ whole genome shotgun (WGS) entry which is preliminary data.</text>
</comment>
<keyword evidence="1" id="KW-0195">Cyclin</keyword>
<evidence type="ECO:0000256" key="1">
    <source>
        <dbReference type="RuleBase" id="RU000383"/>
    </source>
</evidence>
<dbReference type="InterPro" id="IPR039361">
    <property type="entry name" value="Cyclin"/>
</dbReference>
<organism evidence="4 5">
    <name type="scientific">Pristionchus entomophagus</name>
    <dbReference type="NCBI Taxonomy" id="358040"/>
    <lineage>
        <taxon>Eukaryota</taxon>
        <taxon>Metazoa</taxon>
        <taxon>Ecdysozoa</taxon>
        <taxon>Nematoda</taxon>
        <taxon>Chromadorea</taxon>
        <taxon>Rhabditida</taxon>
        <taxon>Rhabditina</taxon>
        <taxon>Diplogasteromorpha</taxon>
        <taxon>Diplogasteroidea</taxon>
        <taxon>Neodiplogasteridae</taxon>
        <taxon>Pristionchus</taxon>
    </lineage>
</organism>
<reference evidence="4" key="1">
    <citation type="submission" date="2023-10" db="EMBL/GenBank/DDBJ databases">
        <title>Genome assembly of Pristionchus species.</title>
        <authorList>
            <person name="Yoshida K."/>
            <person name="Sommer R.J."/>
        </authorList>
    </citation>
    <scope>NUCLEOTIDE SEQUENCE</scope>
    <source>
        <strain evidence="4">RS0144</strain>
    </source>
</reference>
<dbReference type="SUPFAM" id="SSF47954">
    <property type="entry name" value="Cyclin-like"/>
    <property type="match status" value="1"/>
</dbReference>
<dbReference type="Proteomes" id="UP001432027">
    <property type="component" value="Unassembled WGS sequence"/>
</dbReference>
<feature type="non-terminal residue" evidence="4">
    <location>
        <position position="1"/>
    </location>
</feature>
<dbReference type="InterPro" id="IPR036915">
    <property type="entry name" value="Cyclin-like_sf"/>
</dbReference>
<dbReference type="Pfam" id="PF00134">
    <property type="entry name" value="Cyclin_N"/>
    <property type="match status" value="1"/>
</dbReference>
<comment type="similarity">
    <text evidence="1">Belongs to the cyclin family.</text>
</comment>
<dbReference type="PANTHER" id="PTHR10177">
    <property type="entry name" value="CYCLINS"/>
    <property type="match status" value="1"/>
</dbReference>
<keyword evidence="5" id="KW-1185">Reference proteome</keyword>
<gene>
    <name evidence="4" type="ORF">PENTCL1PPCAC_29266</name>
</gene>
<dbReference type="EMBL" id="BTSX01000006">
    <property type="protein sequence ID" value="GMT07092.1"/>
    <property type="molecule type" value="Genomic_DNA"/>
</dbReference>
<dbReference type="AlphaFoldDB" id="A0AAV5ULC3"/>
<name>A0AAV5ULC3_9BILA</name>
<dbReference type="InterPro" id="IPR013763">
    <property type="entry name" value="Cyclin-like_dom"/>
</dbReference>
<feature type="domain" description="Cyclin-like" evidence="3">
    <location>
        <begin position="120"/>
        <end position="199"/>
    </location>
</feature>
<proteinExistence type="inferred from homology"/>
<dbReference type="Gene3D" id="1.10.472.10">
    <property type="entry name" value="Cyclin-like"/>
    <property type="match status" value="2"/>
</dbReference>
<feature type="region of interest" description="Disordered" evidence="2">
    <location>
        <begin position="1"/>
        <end position="55"/>
    </location>
</feature>
<feature type="region of interest" description="Disordered" evidence="2">
    <location>
        <begin position="288"/>
        <end position="311"/>
    </location>
</feature>
<dbReference type="InterPro" id="IPR006671">
    <property type="entry name" value="Cyclin_N"/>
</dbReference>